<dbReference type="SUPFAM" id="SSF55073">
    <property type="entry name" value="Nucleotide cyclase"/>
    <property type="match status" value="1"/>
</dbReference>
<dbReference type="PANTHER" id="PTHR33121:SF19">
    <property type="entry name" value="CYCLIC DI-GMP PHOSPHODIESTERASE PA2567"/>
    <property type="match status" value="1"/>
</dbReference>
<dbReference type="InterPro" id="IPR050706">
    <property type="entry name" value="Cyclic-di-GMP_PDE-like"/>
</dbReference>
<dbReference type="Gene3D" id="3.30.70.270">
    <property type="match status" value="1"/>
</dbReference>
<dbReference type="InterPro" id="IPR035919">
    <property type="entry name" value="EAL_sf"/>
</dbReference>
<evidence type="ECO:0000259" key="1">
    <source>
        <dbReference type="PROSITE" id="PS50883"/>
    </source>
</evidence>
<dbReference type="Pfam" id="PF01590">
    <property type="entry name" value="GAF"/>
    <property type="match status" value="1"/>
</dbReference>
<reference evidence="2 3" key="1">
    <citation type="submission" date="2014-09" db="EMBL/GenBank/DDBJ databases">
        <title>Whole genome shotgun sequence of Escherichia vulneris NBRC 102420.</title>
        <authorList>
            <person name="Yoshida Y."/>
            <person name="Hosoyama A."/>
            <person name="Tsuchikane K."/>
            <person name="Ohji S."/>
            <person name="Ichikawa N."/>
            <person name="Kimura A."/>
            <person name="Yamazoe A."/>
            <person name="Ezaki T."/>
            <person name="Fujita N."/>
        </authorList>
    </citation>
    <scope>NUCLEOTIDE SEQUENCE [LARGE SCALE GENOMIC DNA]</scope>
    <source>
        <strain evidence="2 3">NBRC 102420</strain>
    </source>
</reference>
<dbReference type="AlphaFoldDB" id="A0A090V354"/>
<accession>A0A090V354</accession>
<dbReference type="SMART" id="SM00052">
    <property type="entry name" value="EAL"/>
    <property type="match status" value="1"/>
</dbReference>
<dbReference type="InterPro" id="IPR003018">
    <property type="entry name" value="GAF"/>
</dbReference>
<dbReference type="InterPro" id="IPR029787">
    <property type="entry name" value="Nucleotide_cyclase"/>
</dbReference>
<dbReference type="CDD" id="cd01948">
    <property type="entry name" value="EAL"/>
    <property type="match status" value="1"/>
</dbReference>
<dbReference type="Proteomes" id="UP000029462">
    <property type="component" value="Unassembled WGS sequence"/>
</dbReference>
<dbReference type="InterPro" id="IPR043128">
    <property type="entry name" value="Rev_trsase/Diguanyl_cyclase"/>
</dbReference>
<organism evidence="2 3">
    <name type="scientific">Pseudescherichia vulneris NBRC 102420</name>
    <dbReference type="NCBI Taxonomy" id="1115515"/>
    <lineage>
        <taxon>Bacteria</taxon>
        <taxon>Pseudomonadati</taxon>
        <taxon>Pseudomonadota</taxon>
        <taxon>Gammaproteobacteria</taxon>
        <taxon>Enterobacterales</taxon>
        <taxon>Enterobacteriaceae</taxon>
        <taxon>Pseudescherichia</taxon>
    </lineage>
</organism>
<name>A0A090V354_PSEVU</name>
<dbReference type="EMBL" id="BBMZ01000015">
    <property type="protein sequence ID" value="GAL59246.1"/>
    <property type="molecule type" value="Genomic_DNA"/>
</dbReference>
<evidence type="ECO:0000313" key="2">
    <source>
        <dbReference type="EMBL" id="GAL59246.1"/>
    </source>
</evidence>
<dbReference type="SUPFAM" id="SSF55781">
    <property type="entry name" value="GAF domain-like"/>
    <property type="match status" value="1"/>
</dbReference>
<sequence length="604" mass="67424">MFSGLSKNETKRLAALALLRKHDKARDTALGEFASLASDIMGVNSCFVTIFDDQYQYIKYVKNISQLPIKSAIPETMCQYAVTSAEPVFCSDTRTDSRFADHFLVTTGQAIFYAAAPLQTKDGFVLGTLCVSHTQPVTATSAQIENFLRIAALASTYLEAWYSLGRVDGLTGLPNRQSLLKEIETLVLDNNTQPWSLILFDCIDMPRAYELTRYLGLPAVEKMLRGFGPLLRLRLKLPSRMTLFAFAPGRYAVLVDAAIGQTLIQRAGCLPDIDAQIRGDIGIHLKVSTGYVNFIPQDNDPHEILRQGISALHEAMREQIPVLAFDPLLDQKRNNHFRLLHDLSEAIKAPDQLYMVYQPKISLHTGLTQGCEALLRWHHPVQGNVPPSTIVQLAEKTSLMTDITQWVIKTVIIQLQAWRKAGIDLPISINVTVSDFSRRGFADELEKSLMGAGLTVADLRIECLETEKVLESDEALYELGQLKKRGFKILLDDFGAGYSNISYLRRIPFDVIKLDRSLISQIVSDSDSRIIARNVISMLKDLNYLVLAEGIEDRQTAMMLKEYGCDEAQGYYFSRPISAAEIPAWLAKGSAVDKLPGLLRHGTY</sequence>
<dbReference type="Gene3D" id="3.20.20.450">
    <property type="entry name" value="EAL domain"/>
    <property type="match status" value="1"/>
</dbReference>
<evidence type="ECO:0000313" key="3">
    <source>
        <dbReference type="Proteomes" id="UP000029462"/>
    </source>
</evidence>
<protein>
    <recommendedName>
        <fullName evidence="1">EAL domain-containing protein</fullName>
    </recommendedName>
</protein>
<dbReference type="InterPro" id="IPR029016">
    <property type="entry name" value="GAF-like_dom_sf"/>
</dbReference>
<dbReference type="Pfam" id="PF00563">
    <property type="entry name" value="EAL"/>
    <property type="match status" value="1"/>
</dbReference>
<dbReference type="RefSeq" id="WP_042392895.1">
    <property type="nucleotide sequence ID" value="NZ_BBMZ01000015.1"/>
</dbReference>
<gene>
    <name evidence="2" type="ORF">EV102420_15_01430</name>
</gene>
<dbReference type="PANTHER" id="PTHR33121">
    <property type="entry name" value="CYCLIC DI-GMP PHOSPHODIESTERASE PDEF"/>
    <property type="match status" value="1"/>
</dbReference>
<dbReference type="OrthoDB" id="6597954at2"/>
<keyword evidence="3" id="KW-1185">Reference proteome</keyword>
<dbReference type="SUPFAM" id="SSF141868">
    <property type="entry name" value="EAL domain-like"/>
    <property type="match status" value="1"/>
</dbReference>
<dbReference type="PROSITE" id="PS50883">
    <property type="entry name" value="EAL"/>
    <property type="match status" value="1"/>
</dbReference>
<comment type="caution">
    <text evidence="2">The sequence shown here is derived from an EMBL/GenBank/DDBJ whole genome shotgun (WGS) entry which is preliminary data.</text>
</comment>
<dbReference type="Gene3D" id="3.30.450.40">
    <property type="match status" value="1"/>
</dbReference>
<dbReference type="STRING" id="1115515.EV102420_15_01430"/>
<dbReference type="InterPro" id="IPR000160">
    <property type="entry name" value="GGDEF_dom"/>
</dbReference>
<dbReference type="eggNOG" id="COG2200">
    <property type="taxonomic scope" value="Bacteria"/>
</dbReference>
<dbReference type="SMART" id="SM00267">
    <property type="entry name" value="GGDEF"/>
    <property type="match status" value="1"/>
</dbReference>
<proteinExistence type="predicted"/>
<dbReference type="InterPro" id="IPR001633">
    <property type="entry name" value="EAL_dom"/>
</dbReference>
<feature type="domain" description="EAL" evidence="1">
    <location>
        <begin position="336"/>
        <end position="590"/>
    </location>
</feature>
<dbReference type="SMART" id="SM00065">
    <property type="entry name" value="GAF"/>
    <property type="match status" value="1"/>
</dbReference>
<dbReference type="GO" id="GO:0071111">
    <property type="term" value="F:cyclic-guanylate-specific phosphodiesterase activity"/>
    <property type="evidence" value="ECO:0007669"/>
    <property type="project" value="InterPro"/>
</dbReference>